<protein>
    <submittedName>
        <fullName evidence="2">Uncharacterized protein</fullName>
    </submittedName>
</protein>
<comment type="caution">
    <text evidence="2">The sequence shown here is derived from an EMBL/GenBank/DDBJ whole genome shotgun (WGS) entry which is preliminary data.</text>
</comment>
<sequence>MPLETITEFSPEQEPTLGPGRIYVALHDRKKDEFGEFHWAIVTTTPGGMPTYYHASNTNAADPANGTWSFERRGVGDTWDFRRTRSLLVLYELGTLPRGPGFSKNFAQIDAICRDAPTPSNGRNLTLREDQRFSCQTWTLDVVERLFLAGYTTMDAEGVEEFGSEAARAYREELEDAGNSHQNGRFRIVKQKHE</sequence>
<evidence type="ECO:0000313" key="2">
    <source>
        <dbReference type="EMBL" id="RYP09816.1"/>
    </source>
</evidence>
<reference evidence="2 3" key="1">
    <citation type="submission" date="2018-06" db="EMBL/GenBank/DDBJ databases">
        <title>Complete Genomes of Monosporascus.</title>
        <authorList>
            <person name="Robinson A.J."/>
            <person name="Natvig D.O."/>
        </authorList>
    </citation>
    <scope>NUCLEOTIDE SEQUENCE [LARGE SCALE GENOMIC DNA]</scope>
    <source>
        <strain evidence="2 3">CBS 110550</strain>
    </source>
</reference>
<evidence type="ECO:0000256" key="1">
    <source>
        <dbReference type="SAM" id="MobiDB-lite"/>
    </source>
</evidence>
<name>A0A4Q4TR41_9PEZI</name>
<dbReference type="Proteomes" id="UP000293360">
    <property type="component" value="Unassembled WGS sequence"/>
</dbReference>
<dbReference type="AlphaFoldDB" id="A0A4Q4TR41"/>
<dbReference type="Pfam" id="PF20174">
    <property type="entry name" value="DUF6540"/>
    <property type="match status" value="1"/>
</dbReference>
<dbReference type="EMBL" id="QJNU01000029">
    <property type="protein sequence ID" value="RYP09816.1"/>
    <property type="molecule type" value="Genomic_DNA"/>
</dbReference>
<evidence type="ECO:0000313" key="3">
    <source>
        <dbReference type="Proteomes" id="UP000293360"/>
    </source>
</evidence>
<dbReference type="InterPro" id="IPR046670">
    <property type="entry name" value="DUF6540"/>
</dbReference>
<accession>A0A4Q4TR41</accession>
<feature type="region of interest" description="Disordered" evidence="1">
    <location>
        <begin position="174"/>
        <end position="194"/>
    </location>
</feature>
<organism evidence="2 3">
    <name type="scientific">Monosporascus ibericus</name>
    <dbReference type="NCBI Taxonomy" id="155417"/>
    <lineage>
        <taxon>Eukaryota</taxon>
        <taxon>Fungi</taxon>
        <taxon>Dikarya</taxon>
        <taxon>Ascomycota</taxon>
        <taxon>Pezizomycotina</taxon>
        <taxon>Sordariomycetes</taxon>
        <taxon>Xylariomycetidae</taxon>
        <taxon>Xylariales</taxon>
        <taxon>Xylariales incertae sedis</taxon>
        <taxon>Monosporascus</taxon>
    </lineage>
</organism>
<gene>
    <name evidence="2" type="ORF">DL764_001070</name>
</gene>
<keyword evidence="3" id="KW-1185">Reference proteome</keyword>
<dbReference type="OrthoDB" id="4600498at2759"/>
<proteinExistence type="predicted"/>